<comment type="caution">
    <text evidence="11">The sequence shown here is derived from an EMBL/GenBank/DDBJ whole genome shotgun (WGS) entry which is preliminary data.</text>
</comment>
<feature type="transmembrane region" description="Helical" evidence="10">
    <location>
        <begin position="12"/>
        <end position="34"/>
    </location>
</feature>
<dbReference type="PANTHER" id="PTHR12804:SF0">
    <property type="entry name" value="SIGNAL PEPTIDASE COMPLEX SUBUNIT 3"/>
    <property type="match status" value="1"/>
</dbReference>
<gene>
    <name evidence="11" type="ORF">E6O75_ATG02298</name>
</gene>
<comment type="similarity">
    <text evidence="2 9">Belongs to the SPCS3 family.</text>
</comment>
<accession>A0A4Z1PM22</accession>
<keyword evidence="3 10" id="KW-0812">Transmembrane</keyword>
<keyword evidence="5" id="KW-0735">Signal-anchor</keyword>
<dbReference type="GO" id="GO:0006465">
    <property type="term" value="P:signal peptide processing"/>
    <property type="evidence" value="ECO:0007669"/>
    <property type="project" value="UniProtKB-UniRule"/>
</dbReference>
<keyword evidence="4 9" id="KW-0256">Endoplasmic reticulum</keyword>
<dbReference type="EMBL" id="SNSC02000007">
    <property type="protein sequence ID" value="TID23124.1"/>
    <property type="molecule type" value="Genomic_DNA"/>
</dbReference>
<dbReference type="PANTHER" id="PTHR12804">
    <property type="entry name" value="MICROSOMAL SIGNAL PEPTIDASE 23 KD SUBUNIT SPC22/23"/>
    <property type="match status" value="1"/>
</dbReference>
<evidence type="ECO:0000256" key="5">
    <source>
        <dbReference type="ARBA" id="ARBA00022968"/>
    </source>
</evidence>
<dbReference type="AlphaFoldDB" id="A0A4Z1PM22"/>
<keyword evidence="6 10" id="KW-1133">Transmembrane helix</keyword>
<dbReference type="Proteomes" id="UP000298493">
    <property type="component" value="Unassembled WGS sequence"/>
</dbReference>
<dbReference type="OrthoDB" id="10261524at2759"/>
<evidence type="ECO:0000256" key="7">
    <source>
        <dbReference type="ARBA" id="ARBA00023136"/>
    </source>
</evidence>
<name>A0A4Z1PM22_9PEZI</name>
<evidence type="ECO:0000256" key="2">
    <source>
        <dbReference type="ARBA" id="ARBA00009289"/>
    </source>
</evidence>
<evidence type="ECO:0000256" key="9">
    <source>
        <dbReference type="PIRNR" id="PIRNR016089"/>
    </source>
</evidence>
<evidence type="ECO:0000256" key="1">
    <source>
        <dbReference type="ARBA" id="ARBA00004648"/>
    </source>
</evidence>
<reference evidence="11 12" key="1">
    <citation type="submission" date="2019-04" db="EMBL/GenBank/DDBJ databases">
        <title>High contiguity whole genome sequence and gene annotation resource for two Venturia nashicola isolates.</title>
        <authorList>
            <person name="Prokchorchik M."/>
            <person name="Won K."/>
            <person name="Lee Y."/>
            <person name="Choi E.D."/>
            <person name="Segonzac C."/>
            <person name="Sohn K.H."/>
        </authorList>
    </citation>
    <scope>NUCLEOTIDE SEQUENCE [LARGE SCALE GENOMIC DNA]</scope>
    <source>
        <strain evidence="11 12">PRI2</strain>
    </source>
</reference>
<dbReference type="Pfam" id="PF04573">
    <property type="entry name" value="SPC22"/>
    <property type="match status" value="2"/>
</dbReference>
<organism evidence="11 12">
    <name type="scientific">Venturia nashicola</name>
    <dbReference type="NCBI Taxonomy" id="86259"/>
    <lineage>
        <taxon>Eukaryota</taxon>
        <taxon>Fungi</taxon>
        <taxon>Dikarya</taxon>
        <taxon>Ascomycota</taxon>
        <taxon>Pezizomycotina</taxon>
        <taxon>Dothideomycetes</taxon>
        <taxon>Pleosporomycetidae</taxon>
        <taxon>Venturiales</taxon>
        <taxon>Venturiaceae</taxon>
        <taxon>Venturia</taxon>
    </lineage>
</organism>
<dbReference type="GO" id="GO:0005787">
    <property type="term" value="C:signal peptidase complex"/>
    <property type="evidence" value="ECO:0007669"/>
    <property type="project" value="UniProtKB-UniRule"/>
</dbReference>
<proteinExistence type="inferred from homology"/>
<evidence type="ECO:0000256" key="8">
    <source>
        <dbReference type="ARBA" id="ARBA00045670"/>
    </source>
</evidence>
<sequence length="243" mass="27089">MHSLLVRGQNVFGHFTTVASAVAAVIAVSVLLIPQAPSASLKLRNVQVAKGRPHYYSTKREEYAHVRFDLDTDLSSLFNWNTKQVFVYITATYPSKNATEPPSQAIVWDAILPSALAPWHHNQYIHPTPKPAAKNSRVVSRSGPVYSRTKRPGILKLSNQKPKYQITDHTGLLAERKDAQLELSWNIQPWVGALTWKKPDDFGRWKKLKGGKSKVFSFPEVLGKKPVDMNTVKGGEGNRGKPA</sequence>
<evidence type="ECO:0000256" key="4">
    <source>
        <dbReference type="ARBA" id="ARBA00022824"/>
    </source>
</evidence>
<evidence type="ECO:0000256" key="6">
    <source>
        <dbReference type="ARBA" id="ARBA00022989"/>
    </source>
</evidence>
<evidence type="ECO:0000313" key="11">
    <source>
        <dbReference type="EMBL" id="TID23124.1"/>
    </source>
</evidence>
<keyword evidence="7 9" id="KW-0472">Membrane</keyword>
<dbReference type="STRING" id="86259.A0A4Z1PM22"/>
<dbReference type="InterPro" id="IPR007653">
    <property type="entry name" value="SPC3"/>
</dbReference>
<keyword evidence="12" id="KW-1185">Reference proteome</keyword>
<comment type="subcellular location">
    <subcellularLocation>
        <location evidence="1">Endoplasmic reticulum membrane</location>
        <topology evidence="1">Single-pass type II membrane protein</topology>
    </subcellularLocation>
</comment>
<comment type="function">
    <text evidence="8">Essential component of the signal peptidase complex (SPC) which catalyzes the cleavage of N-terminal signal sequences from nascent proteins as they are translocated into the lumen of the endoplasmic reticulum. Essential for the SPC catalytic activity, possibly by stabilizing and positioning the active center of the complex close to the lumenal surface. Essential for viability.</text>
</comment>
<evidence type="ECO:0000313" key="12">
    <source>
        <dbReference type="Proteomes" id="UP000298493"/>
    </source>
</evidence>
<evidence type="ECO:0000256" key="3">
    <source>
        <dbReference type="ARBA" id="ARBA00022692"/>
    </source>
</evidence>
<evidence type="ECO:0000256" key="10">
    <source>
        <dbReference type="SAM" id="Phobius"/>
    </source>
</evidence>
<dbReference type="GO" id="GO:0045047">
    <property type="term" value="P:protein targeting to ER"/>
    <property type="evidence" value="ECO:0007669"/>
    <property type="project" value="TreeGrafter"/>
</dbReference>
<protein>
    <recommendedName>
        <fullName evidence="9">Signal peptidase subunit 3</fullName>
    </recommendedName>
</protein>
<dbReference type="PIRSF" id="PIRSF016089">
    <property type="entry name" value="SPC22"/>
    <property type="match status" value="1"/>
</dbReference>